<dbReference type="PANTHER" id="PTHR33067">
    <property type="entry name" value="RNA-DIRECTED DNA POLYMERASE-RELATED"/>
    <property type="match status" value="1"/>
</dbReference>
<dbReference type="CDD" id="cd00303">
    <property type="entry name" value="retropepsin_like"/>
    <property type="match status" value="1"/>
</dbReference>
<organism evidence="1 2">
    <name type="scientific">Ceratopteris richardii</name>
    <name type="common">Triangle waterfern</name>
    <dbReference type="NCBI Taxonomy" id="49495"/>
    <lineage>
        <taxon>Eukaryota</taxon>
        <taxon>Viridiplantae</taxon>
        <taxon>Streptophyta</taxon>
        <taxon>Embryophyta</taxon>
        <taxon>Tracheophyta</taxon>
        <taxon>Polypodiopsida</taxon>
        <taxon>Polypodiidae</taxon>
        <taxon>Polypodiales</taxon>
        <taxon>Pteridineae</taxon>
        <taxon>Pteridaceae</taxon>
        <taxon>Parkerioideae</taxon>
        <taxon>Ceratopteris</taxon>
    </lineage>
</organism>
<gene>
    <name evidence="1" type="ORF">KP509_31G025300</name>
</gene>
<reference evidence="1" key="1">
    <citation type="submission" date="2021-08" db="EMBL/GenBank/DDBJ databases">
        <title>WGS assembly of Ceratopteris richardii.</title>
        <authorList>
            <person name="Marchant D.B."/>
            <person name="Chen G."/>
            <person name="Jenkins J."/>
            <person name="Shu S."/>
            <person name="Leebens-Mack J."/>
            <person name="Grimwood J."/>
            <person name="Schmutz J."/>
            <person name="Soltis P."/>
            <person name="Soltis D."/>
            <person name="Chen Z.-H."/>
        </authorList>
    </citation>
    <scope>NUCLEOTIDE SEQUENCE</scope>
    <source>
        <strain evidence="1">Whitten #5841</strain>
        <tissue evidence="1">Leaf</tissue>
    </source>
</reference>
<dbReference type="OrthoDB" id="1088238at2759"/>
<dbReference type="PANTHER" id="PTHR33067:SF31">
    <property type="entry name" value="RNA-DIRECTED DNA POLYMERASE"/>
    <property type="match status" value="1"/>
</dbReference>
<dbReference type="AlphaFoldDB" id="A0A8T2QX20"/>
<evidence type="ECO:0000313" key="1">
    <source>
        <dbReference type="EMBL" id="KAH7288397.1"/>
    </source>
</evidence>
<dbReference type="Gene3D" id="2.40.70.10">
    <property type="entry name" value="Acid Proteases"/>
    <property type="match status" value="1"/>
</dbReference>
<evidence type="ECO:0000313" key="2">
    <source>
        <dbReference type="Proteomes" id="UP000825935"/>
    </source>
</evidence>
<comment type="caution">
    <text evidence="1">The sequence shown here is derived from an EMBL/GenBank/DDBJ whole genome shotgun (WGS) entry which is preliminary data.</text>
</comment>
<dbReference type="InterPro" id="IPR021109">
    <property type="entry name" value="Peptidase_aspartic_dom_sf"/>
</dbReference>
<dbReference type="Proteomes" id="UP000825935">
    <property type="component" value="Chromosome 31"/>
</dbReference>
<protein>
    <submittedName>
        <fullName evidence="1">Uncharacterized protein</fullName>
    </submittedName>
</protein>
<sequence length="253" mass="29008">MKTVQKPYSEEKVSKQAYIDMVEIEQDELVDYAIPLISVWFKNTQISKVLTDGGSGVNISTMSICRQLEIQPTPCYIHMVDQSRVPSIGLIKASIIKIQNIPFKVTFVVIELIGKSNKYNLLIGRPWLKHAKVQHDWGSQAITFQRGHKKYSIPLKDMQHYLKAQIPSIIEPPHMIDGLKEDEELKFLEANRDLWSVGLVDISEALAKFEQDPIVTTMETEEMSLPMEDKIAWLAKDDFLNQTNVHIQEDQVE</sequence>
<dbReference type="EMBL" id="CM035436">
    <property type="protein sequence ID" value="KAH7288397.1"/>
    <property type="molecule type" value="Genomic_DNA"/>
</dbReference>
<keyword evidence="2" id="KW-1185">Reference proteome</keyword>
<proteinExistence type="predicted"/>
<accession>A0A8T2QX20</accession>
<name>A0A8T2QX20_CERRI</name>